<evidence type="ECO:0000256" key="5">
    <source>
        <dbReference type="SAM" id="MobiDB-lite"/>
    </source>
</evidence>
<name>A0A2G5C141_AQUCA</name>
<dbReference type="CDD" id="cd11393">
    <property type="entry name" value="bHLH_AtbHLH_like"/>
    <property type="match status" value="1"/>
</dbReference>
<dbReference type="GO" id="GO:0000981">
    <property type="term" value="F:DNA-binding transcription factor activity, RNA polymerase II-specific"/>
    <property type="evidence" value="ECO:0007669"/>
    <property type="project" value="TreeGrafter"/>
</dbReference>
<dbReference type="Proteomes" id="UP000230069">
    <property type="component" value="Unassembled WGS sequence"/>
</dbReference>
<dbReference type="InterPro" id="IPR011598">
    <property type="entry name" value="bHLH_dom"/>
</dbReference>
<dbReference type="Pfam" id="PF00010">
    <property type="entry name" value="HLH"/>
    <property type="match status" value="1"/>
</dbReference>
<proteinExistence type="predicted"/>
<dbReference type="PANTHER" id="PTHR16223:SF109">
    <property type="entry name" value="BHLH DOMAIN-CONTAINING PROTEIN"/>
    <property type="match status" value="1"/>
</dbReference>
<dbReference type="OrthoDB" id="1627850at2759"/>
<evidence type="ECO:0000256" key="1">
    <source>
        <dbReference type="ARBA" id="ARBA00004123"/>
    </source>
</evidence>
<dbReference type="Gene3D" id="4.10.280.10">
    <property type="entry name" value="Helix-loop-helix DNA-binding domain"/>
    <property type="match status" value="1"/>
</dbReference>
<protein>
    <recommendedName>
        <fullName evidence="6">BHLH domain-containing protein</fullName>
    </recommendedName>
</protein>
<feature type="domain" description="BHLH" evidence="6">
    <location>
        <begin position="209"/>
        <end position="258"/>
    </location>
</feature>
<dbReference type="GO" id="GO:0005634">
    <property type="term" value="C:nucleus"/>
    <property type="evidence" value="ECO:0007669"/>
    <property type="project" value="UniProtKB-SubCell"/>
</dbReference>
<dbReference type="PANTHER" id="PTHR16223">
    <property type="entry name" value="TRANSCRIPTION FACTOR BHLH83-RELATED"/>
    <property type="match status" value="1"/>
</dbReference>
<dbReference type="EMBL" id="KZ305148">
    <property type="protein sequence ID" value="PIA24996.1"/>
    <property type="molecule type" value="Genomic_DNA"/>
</dbReference>
<evidence type="ECO:0000313" key="8">
    <source>
        <dbReference type="Proteomes" id="UP000230069"/>
    </source>
</evidence>
<sequence length="334" mass="37006">MRIDALVGGANSKTSGSYLRDIRGKNIIDEIIPLKVIAKSYLLRNVSNDISHNQMSFLPTGSTIIHGGLAKGMPQGLFLPVSSRARQTVFQFEEEIIGNNSGRASDFNATDFSYNMDAKKVSMLGANDNSHKDLQNSHVNLDKDYCDVPTGGELILYGEGGSQRKLLSAANRNGDIDQNHTLTAQEPIREGIKSSQHPAVIPRPTPRKRAATESSSSDRLRRARKTENLKALRELLPHSRKGTILAVTEEVIDYIKYLQLQIKVLTQSRLSGEPTFDPFIHLEGFGHYLLHDQMLNEPLEMTIGRMMEGNMLAVTQLLETKGLYVMPIPSEPGP</sequence>
<dbReference type="PROSITE" id="PS50888">
    <property type="entry name" value="BHLH"/>
    <property type="match status" value="1"/>
</dbReference>
<reference evidence="7 8" key="1">
    <citation type="submission" date="2017-09" db="EMBL/GenBank/DDBJ databases">
        <title>WGS assembly of Aquilegia coerulea Goldsmith.</title>
        <authorList>
            <person name="Hodges S."/>
            <person name="Kramer E."/>
            <person name="Nordborg M."/>
            <person name="Tomkins J."/>
            <person name="Borevitz J."/>
            <person name="Derieg N."/>
            <person name="Yan J."/>
            <person name="Mihaltcheva S."/>
            <person name="Hayes R.D."/>
            <person name="Rokhsar D."/>
        </authorList>
    </citation>
    <scope>NUCLEOTIDE SEQUENCE [LARGE SCALE GENOMIC DNA]</scope>
    <source>
        <strain evidence="8">cv. Goldsmith</strain>
    </source>
</reference>
<dbReference type="SMART" id="SM00353">
    <property type="entry name" value="HLH"/>
    <property type="match status" value="1"/>
</dbReference>
<keyword evidence="4" id="KW-0539">Nucleus</keyword>
<dbReference type="InterPro" id="IPR036638">
    <property type="entry name" value="HLH_DNA-bd_sf"/>
</dbReference>
<dbReference type="STRING" id="218851.A0A2G5C141"/>
<evidence type="ECO:0000256" key="2">
    <source>
        <dbReference type="ARBA" id="ARBA00023015"/>
    </source>
</evidence>
<accession>A0A2G5C141</accession>
<organism evidence="7 8">
    <name type="scientific">Aquilegia coerulea</name>
    <name type="common">Rocky mountain columbine</name>
    <dbReference type="NCBI Taxonomy" id="218851"/>
    <lineage>
        <taxon>Eukaryota</taxon>
        <taxon>Viridiplantae</taxon>
        <taxon>Streptophyta</taxon>
        <taxon>Embryophyta</taxon>
        <taxon>Tracheophyta</taxon>
        <taxon>Spermatophyta</taxon>
        <taxon>Magnoliopsida</taxon>
        <taxon>Ranunculales</taxon>
        <taxon>Ranunculaceae</taxon>
        <taxon>Thalictroideae</taxon>
        <taxon>Aquilegia</taxon>
    </lineage>
</organism>
<dbReference type="SUPFAM" id="SSF47459">
    <property type="entry name" value="HLH, helix-loop-helix DNA-binding domain"/>
    <property type="match status" value="1"/>
</dbReference>
<dbReference type="InterPro" id="IPR045843">
    <property type="entry name" value="IND-like"/>
</dbReference>
<feature type="region of interest" description="Disordered" evidence="5">
    <location>
        <begin position="187"/>
        <end position="224"/>
    </location>
</feature>
<evidence type="ECO:0000259" key="6">
    <source>
        <dbReference type="PROSITE" id="PS50888"/>
    </source>
</evidence>
<keyword evidence="3" id="KW-0804">Transcription</keyword>
<keyword evidence="8" id="KW-1185">Reference proteome</keyword>
<keyword evidence="2" id="KW-0805">Transcription regulation</keyword>
<gene>
    <name evidence="7" type="ORF">AQUCO_13500013v1</name>
</gene>
<dbReference type="InterPro" id="IPR045239">
    <property type="entry name" value="bHLH95_bHLH"/>
</dbReference>
<dbReference type="GO" id="GO:0046983">
    <property type="term" value="F:protein dimerization activity"/>
    <property type="evidence" value="ECO:0007669"/>
    <property type="project" value="InterPro"/>
</dbReference>
<dbReference type="InParanoid" id="A0A2G5C141"/>
<comment type="subcellular location">
    <subcellularLocation>
        <location evidence="1">Nucleus</location>
    </subcellularLocation>
</comment>
<evidence type="ECO:0000313" key="7">
    <source>
        <dbReference type="EMBL" id="PIA24996.1"/>
    </source>
</evidence>
<dbReference type="GO" id="GO:0000978">
    <property type="term" value="F:RNA polymerase II cis-regulatory region sequence-specific DNA binding"/>
    <property type="evidence" value="ECO:0007669"/>
    <property type="project" value="TreeGrafter"/>
</dbReference>
<evidence type="ECO:0000256" key="3">
    <source>
        <dbReference type="ARBA" id="ARBA00023163"/>
    </source>
</evidence>
<dbReference type="AlphaFoldDB" id="A0A2G5C141"/>
<evidence type="ECO:0000256" key="4">
    <source>
        <dbReference type="ARBA" id="ARBA00023242"/>
    </source>
</evidence>